<evidence type="ECO:0000256" key="1">
    <source>
        <dbReference type="SAM" id="MobiDB-lite"/>
    </source>
</evidence>
<comment type="caution">
    <text evidence="3">The sequence shown here is derived from an EMBL/GenBank/DDBJ whole genome shotgun (WGS) entry which is preliminary data.</text>
</comment>
<feature type="region of interest" description="Disordered" evidence="1">
    <location>
        <begin position="210"/>
        <end position="238"/>
    </location>
</feature>
<accession>A0A0R2LHG0</accession>
<dbReference type="STRING" id="993692.IV57_GL000209"/>
<reference evidence="3 4" key="1">
    <citation type="journal article" date="2015" name="Genome Announc.">
        <title>Expanding the biotechnology potential of lactobacilli through comparative genomics of 213 strains and associated genera.</title>
        <authorList>
            <person name="Sun Z."/>
            <person name="Harris H.M."/>
            <person name="McCann A."/>
            <person name="Guo C."/>
            <person name="Argimon S."/>
            <person name="Zhang W."/>
            <person name="Yang X."/>
            <person name="Jeffery I.B."/>
            <person name="Cooney J.C."/>
            <person name="Kagawa T.F."/>
            <person name="Liu W."/>
            <person name="Song Y."/>
            <person name="Salvetti E."/>
            <person name="Wrobel A."/>
            <person name="Rasinkangas P."/>
            <person name="Parkhill J."/>
            <person name="Rea M.C."/>
            <person name="O'Sullivan O."/>
            <person name="Ritari J."/>
            <person name="Douillard F.P."/>
            <person name="Paul Ross R."/>
            <person name="Yang R."/>
            <person name="Briner A.E."/>
            <person name="Felis G.E."/>
            <person name="de Vos W.M."/>
            <person name="Barrangou R."/>
            <person name="Klaenhammer T.R."/>
            <person name="Caufield P.W."/>
            <person name="Cui Y."/>
            <person name="Zhang H."/>
            <person name="O'Toole P.W."/>
        </authorList>
    </citation>
    <scope>NUCLEOTIDE SEQUENCE [LARGE SCALE GENOMIC DNA]</scope>
    <source>
        <strain evidence="3 4">DSM 24716</strain>
    </source>
</reference>
<dbReference type="Pfam" id="PF24032">
    <property type="entry name" value="YQBQ"/>
    <property type="match status" value="1"/>
</dbReference>
<evidence type="ECO:0000313" key="4">
    <source>
        <dbReference type="Proteomes" id="UP000051006"/>
    </source>
</evidence>
<dbReference type="AlphaFoldDB" id="A0A0R2LHG0"/>
<evidence type="ECO:0000313" key="3">
    <source>
        <dbReference type="EMBL" id="KRO00887.1"/>
    </source>
</evidence>
<proteinExistence type="predicted"/>
<dbReference type="Proteomes" id="UP000051006">
    <property type="component" value="Unassembled WGS sequence"/>
</dbReference>
<organism evidence="3 4">
    <name type="scientific">Companilactobacillus kimchiensis</name>
    <dbReference type="NCBI Taxonomy" id="993692"/>
    <lineage>
        <taxon>Bacteria</taxon>
        <taxon>Bacillati</taxon>
        <taxon>Bacillota</taxon>
        <taxon>Bacilli</taxon>
        <taxon>Lactobacillales</taxon>
        <taxon>Lactobacillaceae</taxon>
        <taxon>Companilactobacillus</taxon>
    </lineage>
</organism>
<feature type="compositionally biased region" description="Low complexity" evidence="1">
    <location>
        <begin position="213"/>
        <end position="226"/>
    </location>
</feature>
<dbReference type="EMBL" id="JQCF01000001">
    <property type="protein sequence ID" value="KRO00887.1"/>
    <property type="molecule type" value="Genomic_DNA"/>
</dbReference>
<dbReference type="PATRIC" id="fig|993692.3.peg.211"/>
<dbReference type="RefSeq" id="WP_057879624.1">
    <property type="nucleotide sequence ID" value="NZ_JQCF01000001.1"/>
</dbReference>
<name>A0A0R2LHG0_9LACO</name>
<evidence type="ECO:0000259" key="2">
    <source>
        <dbReference type="Pfam" id="PF24032"/>
    </source>
</evidence>
<protein>
    <recommendedName>
        <fullName evidence="2">YqbQ/XkdQ domain-containing protein</fullName>
    </recommendedName>
</protein>
<feature type="domain" description="YqbQ/XkdQ" evidence="2">
    <location>
        <begin position="25"/>
        <end position="339"/>
    </location>
</feature>
<dbReference type="SUPFAM" id="SSF69279">
    <property type="entry name" value="Phage tail proteins"/>
    <property type="match status" value="1"/>
</dbReference>
<keyword evidence="4" id="KW-1185">Reference proteome</keyword>
<dbReference type="OrthoDB" id="1698671at2"/>
<sequence>MITKFTIGRRHSGDTWNVINLVSDIKWVTDLNFAAGTLTFDLLFDSSFYPQDGDVVEFQWDEQKIFYGYVFKVSFKEDKKFSITAYDKTRYLKNEDSLVWPISTISDRFDTVCKMAEISHKVVNGSDYKLPAEVADNKTYFDMLKSSIDKTQKATNQMYYVLANYDVVELRKAPYNELNIIVGDQSLLTGFSFEKSIDEAANSVRIIKKNQAESQQTSSTSSVSEESSGEDPAKTSFNYTDSIAGNVQDWGKLQKVENAKDKANDAQMKQRADELLKEKNKETYTLSLTCLGDTSLIAGNSVNIQIDDLSKAGFWINNTAIMKATHTFDVDYKCDLEMKVNEPWLENNSSE</sequence>
<gene>
    <name evidence="3" type="ORF">IV57_GL000209</name>
</gene>
<dbReference type="InterPro" id="IPR056937">
    <property type="entry name" value="YqbQ/XkdQ"/>
</dbReference>